<dbReference type="STRING" id="1582439.NPIRD3C_1192"/>
<dbReference type="Gene3D" id="2.60.120.620">
    <property type="entry name" value="q2cbj1_9rhob like domain"/>
    <property type="match status" value="1"/>
</dbReference>
<reference evidence="1 2" key="2">
    <citation type="journal article" date="2016" name="ISME J.">
        <title>Physiological and genomic characterization of two novel marine thaumarchaeal strains indicates niche differentiation.</title>
        <authorList>
            <person name="Bayer B."/>
            <person name="Vojvoda J."/>
            <person name="Offre P."/>
            <person name="Alves R.J."/>
            <person name="Elisabeth N.H."/>
            <person name="Garcia J.A."/>
            <person name="Volland J.M."/>
            <person name="Srivastava A."/>
            <person name="Schleper C."/>
            <person name="Herndl G.J."/>
        </authorList>
    </citation>
    <scope>NUCLEOTIDE SEQUENCE [LARGE SCALE GENOMIC DNA]</scope>
    <source>
        <strain evidence="1 2">D3C</strain>
    </source>
</reference>
<dbReference type="HOGENOM" id="CLU_1076057_0_0_2"/>
<dbReference type="PATRIC" id="fig|1582439.9.peg.1227"/>
<dbReference type="EMBL" id="CP010868">
    <property type="protein sequence ID" value="AJM92404.1"/>
    <property type="molecule type" value="Genomic_DNA"/>
</dbReference>
<sequence>MWNPLVIENQSINHLDLELLLNKKIPAIIIRNFYSKEQCKFIIKKIEKAKKTHFQKTKLEHIGPFLMSHITQKNEYFEKAKKTQKQFEQIFTKVENPSSKVFAMFKKAFPTFSISLAKQSQESFSPYIIRIHKKGKAIPIHKDNIKYEGKEFCISNIDSQLSCVIHLQESEVGGKVIIYENQWKRSDEKFREIDFGYSPKVVSSNYCKLKSVNKGDLVIINPNHFHEVTKIQGNTSRITLGMFLGVYHKDQKIVAWA</sequence>
<dbReference type="KEGG" id="nid:NPIRD3C_1192"/>
<evidence type="ECO:0000313" key="1">
    <source>
        <dbReference type="EMBL" id="AJM92404.1"/>
    </source>
</evidence>
<dbReference type="AlphaFoldDB" id="A0A0C5BVY1"/>
<evidence type="ECO:0000313" key="2">
    <source>
        <dbReference type="Proteomes" id="UP000032027"/>
    </source>
</evidence>
<dbReference type="Pfam" id="PF22814">
    <property type="entry name" value="WelO5"/>
    <property type="match status" value="1"/>
</dbReference>
<dbReference type="InterPro" id="IPR055091">
    <property type="entry name" value="WelO5-like"/>
</dbReference>
<reference evidence="1 2" key="3">
    <citation type="journal article" date="2019" name="Int. J. Syst. Evol. Microbiol.">
        <title>Nitrosopumilus adriaticus sp. nov. and Nitrosopumilus piranensis sp. nov., two ammonia-oxidizing archaea from the Adriatic Sea and members of the class Nitrososphaeria.</title>
        <authorList>
            <person name="Bayer B."/>
            <person name="Vojvoda J."/>
            <person name="Reinthaler T."/>
            <person name="Reyes C."/>
            <person name="Pinto M."/>
            <person name="Herndl G.J."/>
        </authorList>
    </citation>
    <scope>NUCLEOTIDE SEQUENCE [LARGE SCALE GENOMIC DNA]</scope>
    <source>
        <strain evidence="1 2">D3C</strain>
    </source>
</reference>
<reference evidence="2" key="1">
    <citation type="submission" date="2015-02" db="EMBL/GenBank/DDBJ databases">
        <title>Characterization of two novel Thaumarchaeota isolated from the Northern Adriatic Sea.</title>
        <authorList>
            <person name="Bayer B."/>
            <person name="Vojvoda J."/>
            <person name="Offre P."/>
            <person name="Srivastava A."/>
            <person name="Elisabeth N."/>
            <person name="Garcia J.A.L."/>
            <person name="Schleper C."/>
            <person name="Herndl G.J."/>
        </authorList>
    </citation>
    <scope>NUCLEOTIDE SEQUENCE [LARGE SCALE GENOMIC DNA]</scope>
    <source>
        <strain evidence="2">D3C</strain>
    </source>
</reference>
<keyword evidence="2" id="KW-1185">Reference proteome</keyword>
<name>A0A0C5BVY1_9ARCH</name>
<dbReference type="GeneID" id="41600334"/>
<proteinExistence type="predicted"/>
<organism evidence="1 2">
    <name type="scientific">Nitrosopumilus piranensis</name>
    <dbReference type="NCBI Taxonomy" id="1582439"/>
    <lineage>
        <taxon>Archaea</taxon>
        <taxon>Nitrososphaerota</taxon>
        <taxon>Nitrososphaeria</taxon>
        <taxon>Nitrosopumilales</taxon>
        <taxon>Nitrosopumilaceae</taxon>
        <taxon>Nitrosopumilus</taxon>
    </lineage>
</organism>
<dbReference type="Proteomes" id="UP000032027">
    <property type="component" value="Chromosome"/>
</dbReference>
<dbReference type="RefSeq" id="WP_425338872.1">
    <property type="nucleotide sequence ID" value="NZ_CP010868.1"/>
</dbReference>
<accession>A0A0C5BVY1</accession>
<gene>
    <name evidence="1" type="ORF">NPIRD3C_1192</name>
</gene>
<dbReference type="SUPFAM" id="SSF51197">
    <property type="entry name" value="Clavaminate synthase-like"/>
    <property type="match status" value="1"/>
</dbReference>
<protein>
    <submittedName>
        <fullName evidence="1">Uncharacterized protein</fullName>
    </submittedName>
</protein>